<dbReference type="PANTHER" id="PTHR43682">
    <property type="entry name" value="LACTATE UTILIZATION PROTEIN C"/>
    <property type="match status" value="1"/>
</dbReference>
<evidence type="ECO:0000259" key="1">
    <source>
        <dbReference type="Pfam" id="PF02589"/>
    </source>
</evidence>
<dbReference type="InterPro" id="IPR037171">
    <property type="entry name" value="NagB/RpiA_transferase-like"/>
</dbReference>
<gene>
    <name evidence="2" type="ORF">JW592_07325</name>
</gene>
<dbReference type="Proteomes" id="UP001518976">
    <property type="component" value="Unassembled WGS sequence"/>
</dbReference>
<evidence type="ECO:0000313" key="2">
    <source>
        <dbReference type="EMBL" id="MBO8185279.1"/>
    </source>
</evidence>
<proteinExistence type="predicted"/>
<feature type="domain" description="LUD" evidence="1">
    <location>
        <begin position="45"/>
        <end position="133"/>
    </location>
</feature>
<accession>A0ABS3WQ85</accession>
<dbReference type="Gene3D" id="3.40.50.10420">
    <property type="entry name" value="NagB/RpiA/CoA transferase-like"/>
    <property type="match status" value="1"/>
</dbReference>
<keyword evidence="3" id="KW-1185">Reference proteome</keyword>
<protein>
    <submittedName>
        <fullName evidence="2">LUD domain-containing protein</fullName>
    </submittedName>
</protein>
<dbReference type="EMBL" id="JAFFZN010000004">
    <property type="protein sequence ID" value="MBO8185279.1"/>
    <property type="molecule type" value="Genomic_DNA"/>
</dbReference>
<dbReference type="Pfam" id="PF02589">
    <property type="entry name" value="LUD_dom"/>
    <property type="match status" value="1"/>
</dbReference>
<dbReference type="InterPro" id="IPR024185">
    <property type="entry name" value="FTHF_cligase-like_sf"/>
</dbReference>
<dbReference type="InterPro" id="IPR003741">
    <property type="entry name" value="LUD_dom"/>
</dbReference>
<reference evidence="2 3" key="1">
    <citation type="submission" date="2021-02" db="EMBL/GenBank/DDBJ databases">
        <title>Streptomyces spirodelae sp. nov., isolated from duckweed.</title>
        <authorList>
            <person name="Saimee Y."/>
            <person name="Duangmal K."/>
        </authorList>
    </citation>
    <scope>NUCLEOTIDE SEQUENCE [LARGE SCALE GENOMIC DNA]</scope>
    <source>
        <strain evidence="2 3">DW4-2</strain>
    </source>
</reference>
<name>A0ABS3WQ85_9ACTN</name>
<comment type="caution">
    <text evidence="2">The sequence shown here is derived from an EMBL/GenBank/DDBJ whole genome shotgun (WGS) entry which is preliminary data.</text>
</comment>
<dbReference type="SUPFAM" id="SSF100950">
    <property type="entry name" value="NagB/RpiA/CoA transferase-like"/>
    <property type="match status" value="1"/>
</dbReference>
<dbReference type="PANTHER" id="PTHR43682:SF1">
    <property type="entry name" value="LACTATE UTILIZATION PROTEIN C"/>
    <property type="match status" value="1"/>
</dbReference>
<evidence type="ECO:0000313" key="3">
    <source>
        <dbReference type="Proteomes" id="UP001518976"/>
    </source>
</evidence>
<sequence length="134" mass="13720">MPGSRRRRAGAGAAPVPVGQCGRPGRADGALLPAAALLAAVSAYTAAVAIAVTGTPVLDGGPGQGRRAATLVPERRLCMLRADQVVASLPEALSWLDPQRPLTFVSGPSVTSDIELERVAGVHGPRTLEVLVLR</sequence>
<organism evidence="2 3">
    <name type="scientific">Streptomyces spirodelae</name>
    <dbReference type="NCBI Taxonomy" id="2812904"/>
    <lineage>
        <taxon>Bacteria</taxon>
        <taxon>Bacillati</taxon>
        <taxon>Actinomycetota</taxon>
        <taxon>Actinomycetes</taxon>
        <taxon>Kitasatosporales</taxon>
        <taxon>Streptomycetaceae</taxon>
        <taxon>Streptomyces</taxon>
    </lineage>
</organism>